<dbReference type="InterPro" id="IPR017853">
    <property type="entry name" value="GH"/>
</dbReference>
<comment type="similarity">
    <text evidence="3 13">Belongs to the glycosyl hydrolase 3 family.</text>
</comment>
<dbReference type="PROSITE" id="PS51257">
    <property type="entry name" value="PROKAR_LIPOPROTEIN"/>
    <property type="match status" value="1"/>
</dbReference>
<name>A0AAE8EQV8_9GAMM</name>
<dbReference type="InterPro" id="IPR019800">
    <property type="entry name" value="Glyco_hydro_3_AS"/>
</dbReference>
<keyword evidence="8 13" id="KW-0326">Glycosidase</keyword>
<protein>
    <recommendedName>
        <fullName evidence="12">Periplasmic beta-glucosidase</fullName>
        <ecNumber evidence="4">3.2.1.21</ecNumber>
    </recommendedName>
    <alternativeName>
        <fullName evidence="11">Beta-D-glucoside glucohydrolase</fullName>
    </alternativeName>
    <alternativeName>
        <fullName evidence="9">Cellobiase</fullName>
    </alternativeName>
    <alternativeName>
        <fullName evidence="10">Gentiobiase</fullName>
    </alternativeName>
</protein>
<dbReference type="NCBIfam" id="NF011678">
    <property type="entry name" value="PRK15098.1"/>
    <property type="match status" value="1"/>
</dbReference>
<evidence type="ECO:0000256" key="10">
    <source>
        <dbReference type="ARBA" id="ARBA00032194"/>
    </source>
</evidence>
<dbReference type="EMBL" id="MJLX01000030">
    <property type="protein sequence ID" value="RLM23116.1"/>
    <property type="molecule type" value="Genomic_DNA"/>
</dbReference>
<dbReference type="FunFam" id="3.20.20.300:FF:000005">
    <property type="entry name" value="Periplasmic beta-glucosidase"/>
    <property type="match status" value="1"/>
</dbReference>
<evidence type="ECO:0000256" key="12">
    <source>
        <dbReference type="ARBA" id="ARBA00067498"/>
    </source>
</evidence>
<dbReference type="Pfam" id="PF00933">
    <property type="entry name" value="Glyco_hydro_3"/>
    <property type="match status" value="1"/>
</dbReference>
<evidence type="ECO:0000256" key="6">
    <source>
        <dbReference type="ARBA" id="ARBA00022764"/>
    </source>
</evidence>
<dbReference type="PANTHER" id="PTHR30620">
    <property type="entry name" value="PERIPLASMIC BETA-GLUCOSIDASE-RELATED"/>
    <property type="match status" value="1"/>
</dbReference>
<dbReference type="FunFam" id="3.40.50.1700:FF:000004">
    <property type="entry name" value="Periplasmic beta-glucosidase"/>
    <property type="match status" value="1"/>
</dbReference>
<gene>
    <name evidence="16" type="ORF">BIY26_12225</name>
</gene>
<dbReference type="Pfam" id="PF14310">
    <property type="entry name" value="Fn3-like"/>
    <property type="match status" value="1"/>
</dbReference>
<feature type="signal peptide" evidence="14">
    <location>
        <begin position="1"/>
        <end position="20"/>
    </location>
</feature>
<dbReference type="InterPro" id="IPR026891">
    <property type="entry name" value="Fn3-like"/>
</dbReference>
<feature type="chain" id="PRO_5042297390" description="Periplasmic beta-glucosidase" evidence="14">
    <location>
        <begin position="21"/>
        <end position="768"/>
    </location>
</feature>
<dbReference type="Gene3D" id="3.40.50.1700">
    <property type="entry name" value="Glycoside hydrolase family 3 C-terminal domain"/>
    <property type="match status" value="1"/>
</dbReference>
<comment type="catalytic activity">
    <reaction evidence="1">
        <text>Hydrolysis of terminal, non-reducing beta-D-glucosyl residues with release of beta-D-glucose.</text>
        <dbReference type="EC" id="3.2.1.21"/>
    </reaction>
</comment>
<dbReference type="RefSeq" id="WP_095833756.1">
    <property type="nucleotide sequence ID" value="NZ_CP014137.1"/>
</dbReference>
<keyword evidence="7 13" id="KW-0378">Hydrolase</keyword>
<evidence type="ECO:0000256" key="5">
    <source>
        <dbReference type="ARBA" id="ARBA00022729"/>
    </source>
</evidence>
<dbReference type="InterPro" id="IPR001764">
    <property type="entry name" value="Glyco_hydro_3_N"/>
</dbReference>
<dbReference type="AlphaFoldDB" id="A0AAE8EQV8"/>
<dbReference type="InterPro" id="IPR036881">
    <property type="entry name" value="Glyco_hydro_3_C_sf"/>
</dbReference>
<keyword evidence="5 14" id="KW-0732">Signal</keyword>
<dbReference type="PROSITE" id="PS00775">
    <property type="entry name" value="GLYCOSYL_HYDROL_F3"/>
    <property type="match status" value="1"/>
</dbReference>
<evidence type="ECO:0000259" key="15">
    <source>
        <dbReference type="SMART" id="SM01217"/>
    </source>
</evidence>
<comment type="subcellular location">
    <subcellularLocation>
        <location evidence="2">Periplasm</location>
    </subcellularLocation>
</comment>
<reference evidence="16 17" key="1">
    <citation type="submission" date="2016-09" db="EMBL/GenBank/DDBJ databases">
        <authorList>
            <person name="Doonan J."/>
            <person name="Pachebat J.A."/>
            <person name="Golyshin P.N."/>
            <person name="Denman S."/>
            <person name="Mcdonald J.E."/>
        </authorList>
    </citation>
    <scope>NUCLEOTIDE SEQUENCE [LARGE SCALE GENOMIC DNA]</scope>
    <source>
        <strain evidence="16 17">FRB141</strain>
    </source>
</reference>
<proteinExistence type="inferred from homology"/>
<dbReference type="SMART" id="SM01217">
    <property type="entry name" value="Fn3_like"/>
    <property type="match status" value="1"/>
</dbReference>
<dbReference type="Pfam" id="PF01915">
    <property type="entry name" value="Glyco_hydro_3_C"/>
    <property type="match status" value="1"/>
</dbReference>
<evidence type="ECO:0000256" key="13">
    <source>
        <dbReference type="RuleBase" id="RU361161"/>
    </source>
</evidence>
<dbReference type="SUPFAM" id="SSF51445">
    <property type="entry name" value="(Trans)glycosidases"/>
    <property type="match status" value="1"/>
</dbReference>
<evidence type="ECO:0000256" key="4">
    <source>
        <dbReference type="ARBA" id="ARBA00012744"/>
    </source>
</evidence>
<dbReference type="FunFam" id="2.60.40.10:FF:000495">
    <property type="entry name" value="Periplasmic beta-glucosidase"/>
    <property type="match status" value="1"/>
</dbReference>
<dbReference type="Proteomes" id="UP000285972">
    <property type="component" value="Unassembled WGS sequence"/>
</dbReference>
<dbReference type="GO" id="GO:0008422">
    <property type="term" value="F:beta-glucosidase activity"/>
    <property type="evidence" value="ECO:0007669"/>
    <property type="project" value="UniProtKB-EC"/>
</dbReference>
<feature type="domain" description="Fibronectin type III-like" evidence="15">
    <location>
        <begin position="688"/>
        <end position="757"/>
    </location>
</feature>
<dbReference type="InterPro" id="IPR013783">
    <property type="entry name" value="Ig-like_fold"/>
</dbReference>
<dbReference type="SUPFAM" id="SSF52279">
    <property type="entry name" value="Beta-D-glucan exohydrolase, C-terminal domain"/>
    <property type="match status" value="1"/>
</dbReference>
<evidence type="ECO:0000313" key="16">
    <source>
        <dbReference type="EMBL" id="RLM23116.1"/>
    </source>
</evidence>
<dbReference type="GeneID" id="70906086"/>
<dbReference type="Gene3D" id="2.60.40.10">
    <property type="entry name" value="Immunoglobulins"/>
    <property type="match status" value="1"/>
</dbReference>
<dbReference type="PANTHER" id="PTHR30620:SF16">
    <property type="entry name" value="LYSOSOMAL BETA GLUCOSIDASE"/>
    <property type="match status" value="1"/>
</dbReference>
<sequence>MKWLTSLTIAIGLACNPVFAQEIASAPLSVTTSHQQRDAFVTDLINKMTLSEKIGQLRLISVGTDNPKAAIREMIRNGQVGAIFNTVTRPDIRAMQDQVMQLSRLKIPLFFAYDVVHGQRTIFPIALGLASSWDMDAIALSGRIAAYEATEDGLNMTWAPMVDITRDPRWGRVSEGFGEDTWLTSKIAGVMVKAFQGDDVTARHSLMTSVKHYALYGAVEGGRDYNTVDMSPQRMFQDYMPPYKAAIDAGSSGVMVALNSINGTPATANSWLLKDILRDQWKFTGITITDHGAIKELIKHGVASSPRDASRLALKSGVGMSMSDEYFMRYLPELVKSGAVSEREIDEACRQVLNVKYDMGLFQDPYRHLGAADSDPADTNAESRLHRLEARDVARRSLVLLKNRLQTLPLKKQGTIAVVGPLADSKRDTMGSWSAAGVTKQTITVYQGIKNAVGDKARIVYAKGANVSNHQGIIDFLNLYEDAVQVDKRSPQVMIDEAVQAAKQADVVVAVVGEAAGMAHEASSRTNIDLPQSQKALIAALKATGKPLVLVLMNGRPLALVREDQQADALLETWFSGTEGGNAIADVLFGDYNPSGKLPMSFPRSVGQIPIYYNHLPTGRPYTPENPGKYTSHYYDEANGPLYPFGYGLSYTTFSVSDVRLSSQTMKRDGAVTASVTVKNTGDRAGETVVQLYLHDVVASISRPVKELRGFQKVMLQPGESRTVSFPIEPDALKFYNARMQQVVEPGQYEVFIGLDSQRVKSQHFTLL</sequence>
<accession>A0AAE8EQV8</accession>
<dbReference type="GO" id="GO:0009251">
    <property type="term" value="P:glucan catabolic process"/>
    <property type="evidence" value="ECO:0007669"/>
    <property type="project" value="TreeGrafter"/>
</dbReference>
<evidence type="ECO:0000313" key="17">
    <source>
        <dbReference type="Proteomes" id="UP000285972"/>
    </source>
</evidence>
<evidence type="ECO:0000256" key="9">
    <source>
        <dbReference type="ARBA" id="ARBA00031448"/>
    </source>
</evidence>
<dbReference type="PRINTS" id="PR00133">
    <property type="entry name" value="GLHYDRLASE3"/>
</dbReference>
<dbReference type="EC" id="3.2.1.21" evidence="4"/>
<evidence type="ECO:0000256" key="7">
    <source>
        <dbReference type="ARBA" id="ARBA00022801"/>
    </source>
</evidence>
<evidence type="ECO:0000256" key="11">
    <source>
        <dbReference type="ARBA" id="ARBA00032594"/>
    </source>
</evidence>
<evidence type="ECO:0000256" key="3">
    <source>
        <dbReference type="ARBA" id="ARBA00005336"/>
    </source>
</evidence>
<dbReference type="KEGG" id="bgj:AWC36_04745"/>
<dbReference type="InterPro" id="IPR051915">
    <property type="entry name" value="Cellulose_Degrad_GH3"/>
</dbReference>
<evidence type="ECO:0000256" key="1">
    <source>
        <dbReference type="ARBA" id="ARBA00000448"/>
    </source>
</evidence>
<organism evidence="16 17">
    <name type="scientific">Brenneria goodwinii</name>
    <dbReference type="NCBI Taxonomy" id="1109412"/>
    <lineage>
        <taxon>Bacteria</taxon>
        <taxon>Pseudomonadati</taxon>
        <taxon>Pseudomonadota</taxon>
        <taxon>Gammaproteobacteria</taxon>
        <taxon>Enterobacterales</taxon>
        <taxon>Pectobacteriaceae</taxon>
        <taxon>Brenneria</taxon>
    </lineage>
</organism>
<evidence type="ECO:0000256" key="14">
    <source>
        <dbReference type="SAM" id="SignalP"/>
    </source>
</evidence>
<dbReference type="GO" id="GO:0042597">
    <property type="term" value="C:periplasmic space"/>
    <property type="evidence" value="ECO:0007669"/>
    <property type="project" value="UniProtKB-SubCell"/>
</dbReference>
<evidence type="ECO:0000256" key="8">
    <source>
        <dbReference type="ARBA" id="ARBA00023295"/>
    </source>
</evidence>
<comment type="caution">
    <text evidence="16">The sequence shown here is derived from an EMBL/GenBank/DDBJ whole genome shotgun (WGS) entry which is preliminary data.</text>
</comment>
<dbReference type="Gene3D" id="3.20.20.300">
    <property type="entry name" value="Glycoside hydrolase, family 3, N-terminal domain"/>
    <property type="match status" value="1"/>
</dbReference>
<evidence type="ECO:0000256" key="2">
    <source>
        <dbReference type="ARBA" id="ARBA00004418"/>
    </source>
</evidence>
<dbReference type="InterPro" id="IPR002772">
    <property type="entry name" value="Glyco_hydro_3_C"/>
</dbReference>
<dbReference type="InterPro" id="IPR036962">
    <property type="entry name" value="Glyco_hydro_3_N_sf"/>
</dbReference>
<keyword evidence="6" id="KW-0574">Periplasm</keyword>